<gene>
    <name evidence="1" type="ORF">MtrunA17_Chr5g0424681</name>
</gene>
<dbReference type="AlphaFoldDB" id="A0A396HU27"/>
<accession>A0A396HU27</accession>
<sequence>MGRENLDYFHNQNLHINQRNTFLPMLCSRSIKDVCLPQCKDNLRSFSNDPLSPRIGCMGQVKKNNKISGFPSSHRISFITKSNTFSISSPIGKYSKLKKLFSTKNLSTTATVTATAAAPSTCGSRPRVSVNSGEVSRKYCNQKGHRNENIVPISIENMDPPLPVIKRVMKLEDENQVDSLWKRRSGEVRLKSLQLQQIHQTRHQFQLTSD</sequence>
<dbReference type="EMBL" id="PSQE01000005">
    <property type="protein sequence ID" value="RHN56008.1"/>
    <property type="molecule type" value="Genomic_DNA"/>
</dbReference>
<evidence type="ECO:0000313" key="1">
    <source>
        <dbReference type="EMBL" id="RHN56008.1"/>
    </source>
</evidence>
<dbReference type="PANTHER" id="PTHR36323">
    <property type="entry name" value="MYOTUBULARIN-LIKE PROTEIN"/>
    <property type="match status" value="1"/>
</dbReference>
<organism evidence="1">
    <name type="scientific">Medicago truncatula</name>
    <name type="common">Barrel medic</name>
    <name type="synonym">Medicago tribuloides</name>
    <dbReference type="NCBI Taxonomy" id="3880"/>
    <lineage>
        <taxon>Eukaryota</taxon>
        <taxon>Viridiplantae</taxon>
        <taxon>Streptophyta</taxon>
        <taxon>Embryophyta</taxon>
        <taxon>Tracheophyta</taxon>
        <taxon>Spermatophyta</taxon>
        <taxon>Magnoliopsida</taxon>
        <taxon>eudicotyledons</taxon>
        <taxon>Gunneridae</taxon>
        <taxon>Pentapetalae</taxon>
        <taxon>rosids</taxon>
        <taxon>fabids</taxon>
        <taxon>Fabales</taxon>
        <taxon>Fabaceae</taxon>
        <taxon>Papilionoideae</taxon>
        <taxon>50 kb inversion clade</taxon>
        <taxon>NPAAA clade</taxon>
        <taxon>Hologalegina</taxon>
        <taxon>IRL clade</taxon>
        <taxon>Trifolieae</taxon>
        <taxon>Medicago</taxon>
    </lineage>
</organism>
<proteinExistence type="predicted"/>
<protein>
    <submittedName>
        <fullName evidence="1">Uncharacterized protein</fullName>
    </submittedName>
</protein>
<dbReference type="OrthoDB" id="1919827at2759"/>
<dbReference type="PANTHER" id="PTHR36323:SF1">
    <property type="entry name" value="MYOTUBULARIN-LIKE PROTEIN"/>
    <property type="match status" value="1"/>
</dbReference>
<dbReference type="Gramene" id="rna31320">
    <property type="protein sequence ID" value="RHN56008.1"/>
    <property type="gene ID" value="gene31320"/>
</dbReference>
<dbReference type="Proteomes" id="UP000265566">
    <property type="component" value="Chromosome 5"/>
</dbReference>
<comment type="caution">
    <text evidence="1">The sequence shown here is derived from an EMBL/GenBank/DDBJ whole genome shotgun (WGS) entry which is preliminary data.</text>
</comment>
<name>A0A396HU27_MEDTR</name>
<reference evidence="1" key="1">
    <citation type="journal article" date="2018" name="Nat. Plants">
        <title>Whole-genome landscape of Medicago truncatula symbiotic genes.</title>
        <authorList>
            <person name="Pecrix Y."/>
            <person name="Gamas P."/>
            <person name="Carrere S."/>
        </authorList>
    </citation>
    <scope>NUCLEOTIDE SEQUENCE</scope>
    <source>
        <tissue evidence="1">Leaves</tissue>
    </source>
</reference>